<dbReference type="InterPro" id="IPR020126">
    <property type="entry name" value="DUF2732"/>
</dbReference>
<keyword evidence="3" id="KW-1185">Reference proteome</keyword>
<reference evidence="2 3" key="1">
    <citation type="journal article" date="2013" name="Genome Announc.">
        <title>Draft genome sequence of Serratia sp. strain ATCC 39006, a model bacterium for analysis of the biosynthesis and regulation of prodigiosin, a carbapenem, and gas vesicles.</title>
        <authorList>
            <person name="Fineran P.C."/>
            <person name="Iglesias Cans M.C."/>
            <person name="Ramsay J.P."/>
            <person name="Wilf N.M."/>
            <person name="Cossyleon D."/>
            <person name="McNeil M.B."/>
            <person name="Williamson N.R."/>
            <person name="Monson R.E."/>
            <person name="Becher S.A."/>
            <person name="Stanton J.A."/>
            <person name="Brugger K."/>
            <person name="Brown S.D."/>
            <person name="Salmond G.P."/>
        </authorList>
    </citation>
    <scope>NUCLEOTIDE SEQUENCE [LARGE SCALE GENOMIC DNA]</scope>
    <source>
        <strain evidence="2">ATCC 39006</strain>
        <strain evidence="3">ATCC 39006 / SC 11482</strain>
    </source>
</reference>
<dbReference type="STRING" id="104623.Ser39006_02518"/>
<dbReference type="Proteomes" id="UP000233778">
    <property type="component" value="Chromosome"/>
</dbReference>
<evidence type="ECO:0000313" key="2">
    <source>
        <dbReference type="EMBL" id="AUH05291.1"/>
    </source>
</evidence>
<sequence length="81" mass="9349">MKRINILKNQSLSHHYQPQAAFDRALITRREELLSEAARFYAGYLKQLAAHAQHEHLSAPDIVELLCLEAEKIQHQVGERC</sequence>
<dbReference type="Pfam" id="PF10809">
    <property type="entry name" value="DUF2732"/>
    <property type="match status" value="1"/>
</dbReference>
<gene>
    <name evidence="1" type="ORF">CWC46_14810</name>
    <name evidence="2" type="ORF">Ser39006_014815</name>
</gene>
<reference evidence="1 4" key="3">
    <citation type="submission" date="2017-11" db="EMBL/GenBank/DDBJ databases">
        <title>Complete genome sequence of Serratia sp. ATCC 39006 LacA.</title>
        <authorList>
            <person name="Hampton H.G."/>
            <person name="Jackson S.A."/>
            <person name="Jauregui R."/>
            <person name="Poulter G.T.M."/>
            <person name="Salmond G.P.C."/>
            <person name="Fineran P.C."/>
        </authorList>
    </citation>
    <scope>NUCLEOTIDE SEQUENCE [LARGE SCALE GENOMIC DNA]</scope>
    <source>
        <strain evidence="1 4">ATCC 39006</strain>
    </source>
</reference>
<reference evidence="2" key="2">
    <citation type="submission" date="2013-09" db="EMBL/GenBank/DDBJ databases">
        <authorList>
            <person name="Wang G."/>
            <person name="Yang Y."/>
            <person name="Su Y."/>
        </authorList>
    </citation>
    <scope>NUCLEOTIDE SEQUENCE</scope>
    <source>
        <strain evidence="2">ATCC 39006</strain>
    </source>
</reference>
<dbReference type="AlphaFoldDB" id="A0A2I5T8R8"/>
<protein>
    <submittedName>
        <fullName evidence="2">DUF2732 domain-containing protein</fullName>
    </submittedName>
</protein>
<evidence type="ECO:0000313" key="1">
    <source>
        <dbReference type="EMBL" id="AUH00970.1"/>
    </source>
</evidence>
<dbReference type="EMBL" id="CP025085">
    <property type="protein sequence ID" value="AUH00970.1"/>
    <property type="molecule type" value="Genomic_DNA"/>
</dbReference>
<dbReference type="KEGG" id="sera:Ser39006_014815"/>
<accession>A0A2I5T8R8</accession>
<dbReference type="Proteomes" id="UP000017700">
    <property type="component" value="Chromosome"/>
</dbReference>
<evidence type="ECO:0000313" key="4">
    <source>
        <dbReference type="Proteomes" id="UP000233778"/>
    </source>
</evidence>
<proteinExistence type="predicted"/>
<evidence type="ECO:0000313" key="3">
    <source>
        <dbReference type="Proteomes" id="UP000017700"/>
    </source>
</evidence>
<dbReference type="KEGG" id="serq:CWC46_14810"/>
<dbReference type="EMBL" id="CP025084">
    <property type="protein sequence ID" value="AUH05291.1"/>
    <property type="molecule type" value="Genomic_DNA"/>
</dbReference>
<name>A0A2I5T8R8_SERS3</name>
<reference evidence="2" key="4">
    <citation type="submission" date="2017-11" db="EMBL/GenBank/DDBJ databases">
        <title>Complete genome sequence of Serratia sp. ATCC 39006.</title>
        <authorList>
            <person name="Hampton H.G."/>
            <person name="Jackson S.A."/>
            <person name="Jauregui R."/>
            <person name="Poulter G.T.M."/>
            <person name="Salmond G.P.C."/>
            <person name="Fineran P.C."/>
        </authorList>
    </citation>
    <scope>NUCLEOTIDE SEQUENCE</scope>
    <source>
        <strain evidence="2">ATCC 39006</strain>
    </source>
</reference>
<organism evidence="2 3">
    <name type="scientific">Serratia sp. (strain ATCC 39006)</name>
    <name type="common">Prodigiosinella confusarubida</name>
    <dbReference type="NCBI Taxonomy" id="104623"/>
    <lineage>
        <taxon>Bacteria</taxon>
        <taxon>Pseudomonadati</taxon>
        <taxon>Pseudomonadota</taxon>
        <taxon>Gammaproteobacteria</taxon>
        <taxon>Enterobacterales</taxon>
        <taxon>Pectobacteriaceae</taxon>
        <taxon>Prodigiosinella</taxon>
    </lineage>
</organism>